<accession>A0A918GN90</accession>
<reference evidence="1" key="2">
    <citation type="submission" date="2020-09" db="EMBL/GenBank/DDBJ databases">
        <authorList>
            <person name="Sun Q."/>
            <person name="Ohkuma M."/>
        </authorList>
    </citation>
    <scope>NUCLEOTIDE SEQUENCE</scope>
    <source>
        <strain evidence="1">JCM 4234</strain>
    </source>
</reference>
<dbReference type="AlphaFoldDB" id="A0A918GN90"/>
<evidence type="ECO:0000313" key="1">
    <source>
        <dbReference type="EMBL" id="GGS46959.1"/>
    </source>
</evidence>
<dbReference type="Proteomes" id="UP000653493">
    <property type="component" value="Unassembled WGS sequence"/>
</dbReference>
<proteinExistence type="predicted"/>
<organism evidence="1 2">
    <name type="scientific">Streptomyces griseoviridis</name>
    <dbReference type="NCBI Taxonomy" id="45398"/>
    <lineage>
        <taxon>Bacteria</taxon>
        <taxon>Bacillati</taxon>
        <taxon>Actinomycetota</taxon>
        <taxon>Actinomycetes</taxon>
        <taxon>Kitasatosporales</taxon>
        <taxon>Streptomycetaceae</taxon>
        <taxon>Streptomyces</taxon>
    </lineage>
</organism>
<sequence>MFGRSKPLELNVLVLRDADVIATALRTALAAAAPEERPGLERAAALVEQAAAAPDAALRARWVHERLTAAGHEGPVDSVRAVKTLRESVPGLGLLSAVQLTKDAAAHRP</sequence>
<comment type="caution">
    <text evidence="1">The sequence shown here is derived from an EMBL/GenBank/DDBJ whole genome shotgun (WGS) entry which is preliminary data.</text>
</comment>
<reference evidence="1" key="1">
    <citation type="journal article" date="2014" name="Int. J. Syst. Evol. Microbiol.">
        <title>Complete genome sequence of Corynebacterium casei LMG S-19264T (=DSM 44701T), isolated from a smear-ripened cheese.</title>
        <authorList>
            <consortium name="US DOE Joint Genome Institute (JGI-PGF)"/>
            <person name="Walter F."/>
            <person name="Albersmeier A."/>
            <person name="Kalinowski J."/>
            <person name="Ruckert C."/>
        </authorList>
    </citation>
    <scope>NUCLEOTIDE SEQUENCE</scope>
    <source>
        <strain evidence="1">JCM 4234</strain>
    </source>
</reference>
<name>A0A918GN90_STRGD</name>
<keyword evidence="2" id="KW-1185">Reference proteome</keyword>
<protein>
    <submittedName>
        <fullName evidence="1">Uncharacterized protein</fullName>
    </submittedName>
</protein>
<evidence type="ECO:0000313" key="2">
    <source>
        <dbReference type="Proteomes" id="UP000653493"/>
    </source>
</evidence>
<gene>
    <name evidence="1" type="ORF">GCM10010238_40900</name>
</gene>
<dbReference type="EMBL" id="BMSL01000011">
    <property type="protein sequence ID" value="GGS46959.1"/>
    <property type="molecule type" value="Genomic_DNA"/>
</dbReference>